<evidence type="ECO:0000313" key="3">
    <source>
        <dbReference type="Proteomes" id="UP000197138"/>
    </source>
</evidence>
<keyword evidence="4" id="KW-1185">Reference proteome</keyword>
<dbReference type="GeneID" id="116203201"/>
<dbReference type="Gene3D" id="3.40.50.1820">
    <property type="entry name" value="alpha/beta hydrolase"/>
    <property type="match status" value="1"/>
</dbReference>
<evidence type="ECO:0000259" key="1">
    <source>
        <dbReference type="Pfam" id="PF00561"/>
    </source>
</evidence>
<dbReference type="InterPro" id="IPR000073">
    <property type="entry name" value="AB_hydrolase_1"/>
</dbReference>
<reference evidence="2" key="2">
    <citation type="submission" date="2017-06" db="EMBL/GenBank/DDBJ databases">
        <title>The pomegranate genome and the genomics of punicalagin biosynthesis.</title>
        <authorList>
            <person name="Xu C."/>
        </authorList>
    </citation>
    <scope>NUCLEOTIDE SEQUENCE [LARGE SCALE GENOMIC DNA]</scope>
    <source>
        <tissue evidence="2">Fresh leaf</tissue>
    </source>
</reference>
<sequence length="298" mass="33965">MSTCFSFTASKDRFYRHWFTSSGLRSVTTELGEGTMMHCWIPKVHWSSRPTLLLVHGFGANAMWQFADHVRHFTPHFNVYVPDLVFFGGSSTARPERSEAFQARCLMRLMEVHGLSRASMVGVSYGGFVLYSLADQFPDVVERIVLCCTGVCLEEKDLKDGLFRVSNLDEAVEILLPQSPNKLRELMKLSFVKPAWGVPSCFLSDFINVMCSDYIQEKKELIRALLKDRKLSNLPRIKQPTLIIWGEQDQIFPLELGHRLKSHIGENAEMVIVKNAGHAVNLEKSKEFVKHLKPFLAQ</sequence>
<dbReference type="RefSeq" id="XP_031390725.1">
    <property type="nucleotide sequence ID" value="XM_031534865.1"/>
</dbReference>
<reference evidence="5" key="4">
    <citation type="submission" date="2025-04" db="UniProtKB">
        <authorList>
            <consortium name="RefSeq"/>
        </authorList>
    </citation>
    <scope>IDENTIFICATION</scope>
    <source>
        <tissue evidence="5">Leaf</tissue>
    </source>
</reference>
<feature type="domain" description="AB hydrolase-1" evidence="1">
    <location>
        <begin position="50"/>
        <end position="284"/>
    </location>
</feature>
<dbReference type="InterPro" id="IPR029058">
    <property type="entry name" value="AB_hydrolase_fold"/>
</dbReference>
<dbReference type="Proteomes" id="UP000515151">
    <property type="component" value="Chromosome 4"/>
</dbReference>
<dbReference type="EMBL" id="MTKT01000807">
    <property type="protein sequence ID" value="OWM87745.1"/>
    <property type="molecule type" value="Genomic_DNA"/>
</dbReference>
<dbReference type="OrthoDB" id="6431331at2759"/>
<proteinExistence type="predicted"/>
<dbReference type="PANTHER" id="PTHR43139:SF7">
    <property type="entry name" value="ALPHA_BETA-HYDROLASES SUPERFAMILY PROTEIN"/>
    <property type="match status" value="1"/>
</dbReference>
<reference evidence="3" key="1">
    <citation type="journal article" date="2017" name="Plant J.">
        <title>The pomegranate (Punica granatum L.) genome and the genomics of punicalagin biosynthesis.</title>
        <authorList>
            <person name="Qin G."/>
            <person name="Xu C."/>
            <person name="Ming R."/>
            <person name="Tang H."/>
            <person name="Guyot R."/>
            <person name="Kramer E.M."/>
            <person name="Hu Y."/>
            <person name="Yi X."/>
            <person name="Qi Y."/>
            <person name="Xu X."/>
            <person name="Gao Z."/>
            <person name="Pan H."/>
            <person name="Jian J."/>
            <person name="Tian Y."/>
            <person name="Yue Z."/>
            <person name="Xu Y."/>
        </authorList>
    </citation>
    <scope>NUCLEOTIDE SEQUENCE [LARGE SCALE GENOMIC DNA]</scope>
    <source>
        <strain evidence="3">cv. Dabenzi</strain>
    </source>
</reference>
<name>A0A218XRD0_PUNGR</name>
<reference evidence="4" key="3">
    <citation type="journal article" date="2020" name="Plant Biotechnol. J.">
        <title>The pomegranate (Punica granatum L.) draft genome dissects genetic divergence between soft- and hard-seeded cultivars.</title>
        <authorList>
            <person name="Luo X."/>
            <person name="Li H."/>
            <person name="Wu Z."/>
            <person name="Yao W."/>
            <person name="Zhao P."/>
            <person name="Cao D."/>
            <person name="Yu H."/>
            <person name="Li K."/>
            <person name="Poudel K."/>
            <person name="Zhao D."/>
            <person name="Zhang F."/>
            <person name="Xia X."/>
            <person name="Chen L."/>
            <person name="Wang Q."/>
            <person name="Jing D."/>
            <person name="Cao S."/>
        </authorList>
    </citation>
    <scope>NUCLEOTIDE SEQUENCE [LARGE SCALE GENOMIC DNA]</scope>
</reference>
<protein>
    <submittedName>
        <fullName evidence="5">Monoacylglycerol lipase ABHD6</fullName>
    </submittedName>
</protein>
<dbReference type="Proteomes" id="UP000197138">
    <property type="component" value="Unassembled WGS sequence"/>
</dbReference>
<evidence type="ECO:0000313" key="5">
    <source>
        <dbReference type="RefSeq" id="XP_031390725.1"/>
    </source>
</evidence>
<dbReference type="GO" id="GO:0003824">
    <property type="term" value="F:catalytic activity"/>
    <property type="evidence" value="ECO:0007669"/>
    <property type="project" value="InterPro"/>
</dbReference>
<evidence type="ECO:0000313" key="4">
    <source>
        <dbReference type="Proteomes" id="UP000515151"/>
    </source>
</evidence>
<dbReference type="SUPFAM" id="SSF53474">
    <property type="entry name" value="alpha/beta-Hydrolases"/>
    <property type="match status" value="1"/>
</dbReference>
<dbReference type="InterPro" id="IPR000639">
    <property type="entry name" value="Epox_hydrolase-like"/>
</dbReference>
<evidence type="ECO:0000313" key="2">
    <source>
        <dbReference type="EMBL" id="OWM87745.1"/>
    </source>
</evidence>
<accession>A0A218XRD0</accession>
<dbReference type="PRINTS" id="PR00111">
    <property type="entry name" value="ABHYDROLASE"/>
</dbReference>
<dbReference type="Pfam" id="PF00561">
    <property type="entry name" value="Abhydrolase_1"/>
    <property type="match status" value="1"/>
</dbReference>
<gene>
    <name evidence="5" type="primary">LOC116203201</name>
    <name evidence="2" type="ORF">CDL15_Pgr016441</name>
</gene>
<dbReference type="InterPro" id="IPR052370">
    <property type="entry name" value="Meta-cleavage_hydrolase"/>
</dbReference>
<dbReference type="PANTHER" id="PTHR43139">
    <property type="entry name" value="SI:DKEY-122A22.2"/>
    <property type="match status" value="1"/>
</dbReference>
<dbReference type="PRINTS" id="PR00412">
    <property type="entry name" value="EPOXHYDRLASE"/>
</dbReference>
<dbReference type="AlphaFoldDB" id="A0A218XRD0"/>
<organism evidence="2 3">
    <name type="scientific">Punica granatum</name>
    <name type="common">Pomegranate</name>
    <dbReference type="NCBI Taxonomy" id="22663"/>
    <lineage>
        <taxon>Eukaryota</taxon>
        <taxon>Viridiplantae</taxon>
        <taxon>Streptophyta</taxon>
        <taxon>Embryophyta</taxon>
        <taxon>Tracheophyta</taxon>
        <taxon>Spermatophyta</taxon>
        <taxon>Magnoliopsida</taxon>
        <taxon>eudicotyledons</taxon>
        <taxon>Gunneridae</taxon>
        <taxon>Pentapetalae</taxon>
        <taxon>rosids</taxon>
        <taxon>malvids</taxon>
        <taxon>Myrtales</taxon>
        <taxon>Lythraceae</taxon>
        <taxon>Punica</taxon>
    </lineage>
</organism>